<evidence type="ECO:0000313" key="2">
    <source>
        <dbReference type="EMBL" id="MBC5763698.1"/>
    </source>
</evidence>
<name>A0A923M4E5_9BURK</name>
<protein>
    <submittedName>
        <fullName evidence="2">DUF4350 domain-containing protein</fullName>
    </submittedName>
</protein>
<keyword evidence="3" id="KW-1185">Reference proteome</keyword>
<dbReference type="AlphaFoldDB" id="A0A923M4E5"/>
<dbReference type="EMBL" id="JACORU010000001">
    <property type="protein sequence ID" value="MBC5763698.1"/>
    <property type="molecule type" value="Genomic_DNA"/>
</dbReference>
<dbReference type="RefSeq" id="WP_187080133.1">
    <property type="nucleotide sequence ID" value="NZ_JACORU010000001.1"/>
</dbReference>
<organism evidence="2 3">
    <name type="scientific">Ramlibacter albus</name>
    <dbReference type="NCBI Taxonomy" id="2079448"/>
    <lineage>
        <taxon>Bacteria</taxon>
        <taxon>Pseudomonadati</taxon>
        <taxon>Pseudomonadota</taxon>
        <taxon>Betaproteobacteria</taxon>
        <taxon>Burkholderiales</taxon>
        <taxon>Comamonadaceae</taxon>
        <taxon>Ramlibacter</taxon>
    </lineage>
</organism>
<proteinExistence type="predicted"/>
<comment type="caution">
    <text evidence="2">The sequence shown here is derived from an EMBL/GenBank/DDBJ whole genome shotgun (WGS) entry which is preliminary data.</text>
</comment>
<reference evidence="2" key="1">
    <citation type="submission" date="2020-08" db="EMBL/GenBank/DDBJ databases">
        <title>Ramlibacter sp. GTP1 16S ribosomal RNA gene genome sequencing and assembly.</title>
        <authorList>
            <person name="Kang M."/>
        </authorList>
    </citation>
    <scope>NUCLEOTIDE SEQUENCE</scope>
    <source>
        <strain evidence="2">GTP1</strain>
    </source>
</reference>
<sequence>MSREAITRWVFAALAIAVAVWLVNATEWAEVEVPRPPRGEAARNPWFAASLLVRSLGGRAERQLNLEAMPPRDIRLVLDARPWHLFPERAQQLQQWVESGGNLVLPATVASDQALRWIPVAFSNPPKETENAPRTRSRVPAEEQGCRTLRERAPPAAAATEPLKVCAYPYWQILSAREGTAPLWALEGPRGIEVLRVAVGRGTVTVHGPWGLLHNRDAVRHDHALVVADTLQLRRGSVVWFVGEESREPLLPWLWNRAWPALLMGLLALAAWVWRSAVRFGPVGAAPATQRRSMREQVAGTAAFLRRHAPGALQDAQVRALAELARTRVAGFTSLGDPASLARVAKAAHVPAGPLADALRGGAPTPKTLPARLEVVEHARRRLQPRNTDA</sequence>
<gene>
    <name evidence="2" type="ORF">H8R02_04505</name>
</gene>
<dbReference type="Proteomes" id="UP000596827">
    <property type="component" value="Unassembled WGS sequence"/>
</dbReference>
<feature type="region of interest" description="Disordered" evidence="1">
    <location>
        <begin position="125"/>
        <end position="145"/>
    </location>
</feature>
<evidence type="ECO:0000256" key="1">
    <source>
        <dbReference type="SAM" id="MobiDB-lite"/>
    </source>
</evidence>
<feature type="compositionally biased region" description="Basic and acidic residues" evidence="1">
    <location>
        <begin position="127"/>
        <end position="145"/>
    </location>
</feature>
<accession>A0A923M4E5</accession>
<evidence type="ECO:0000313" key="3">
    <source>
        <dbReference type="Proteomes" id="UP000596827"/>
    </source>
</evidence>